<dbReference type="RefSeq" id="WP_159423761.1">
    <property type="nucleotide sequence ID" value="NZ_CP047180.1"/>
</dbReference>
<dbReference type="Proteomes" id="UP000464597">
    <property type="component" value="Chromosome"/>
</dbReference>
<feature type="region of interest" description="Disordered" evidence="1">
    <location>
        <begin position="20"/>
        <end position="58"/>
    </location>
</feature>
<keyword evidence="2" id="KW-0732">Signal</keyword>
<evidence type="ECO:0008006" key="5">
    <source>
        <dbReference type="Google" id="ProtNLM"/>
    </source>
</evidence>
<proteinExistence type="predicted"/>
<dbReference type="EMBL" id="CP047180">
    <property type="protein sequence ID" value="QHC64375.1"/>
    <property type="molecule type" value="Genomic_DNA"/>
</dbReference>
<protein>
    <recommendedName>
        <fullName evidence="5">Lipoprotein</fullName>
    </recommendedName>
</protein>
<evidence type="ECO:0000313" key="3">
    <source>
        <dbReference type="EMBL" id="QHC64375.1"/>
    </source>
</evidence>
<sequence length="172" mass="16923">MTTGAALALTGLALAACTAPAESGAEATPTVSEAPAASSTASASASASPGDRPIGPVRLPEGATAAVEWVDETGAVEPRTVRLTGEPLHVTVSVVCDTADAEVTVEVEGLMTTGSSCVYDPGTTRTTSNGGGNTGSMEIAVDQDARITVTTDPADAHWSGAVSTGPRTVPLG</sequence>
<evidence type="ECO:0000256" key="1">
    <source>
        <dbReference type="SAM" id="MobiDB-lite"/>
    </source>
</evidence>
<evidence type="ECO:0000313" key="4">
    <source>
        <dbReference type="Proteomes" id="UP000464597"/>
    </source>
</evidence>
<evidence type="ECO:0000256" key="2">
    <source>
        <dbReference type="SAM" id="SignalP"/>
    </source>
</evidence>
<gene>
    <name evidence="3" type="ORF">GSU69_17940</name>
</gene>
<accession>A0ABX6H3J9</accession>
<feature type="compositionally biased region" description="Low complexity" evidence="1">
    <location>
        <begin position="20"/>
        <end position="49"/>
    </location>
</feature>
<name>A0ABX6H3J9_9MICO</name>
<keyword evidence="4" id="KW-1185">Reference proteome</keyword>
<feature type="signal peptide" evidence="2">
    <location>
        <begin position="1"/>
        <end position="21"/>
    </location>
</feature>
<feature type="chain" id="PRO_5045894305" description="Lipoprotein" evidence="2">
    <location>
        <begin position="22"/>
        <end position="172"/>
    </location>
</feature>
<organism evidence="3 4">
    <name type="scientific">Rathayibacter festucae</name>
    <dbReference type="NCBI Taxonomy" id="110937"/>
    <lineage>
        <taxon>Bacteria</taxon>
        <taxon>Bacillati</taxon>
        <taxon>Actinomycetota</taxon>
        <taxon>Actinomycetes</taxon>
        <taxon>Micrococcales</taxon>
        <taxon>Microbacteriaceae</taxon>
        <taxon>Rathayibacter</taxon>
    </lineage>
</organism>
<reference evidence="4" key="1">
    <citation type="submission" date="2019-12" db="EMBL/GenBank/DDBJ databases">
        <title>Complete and draft genome sequences of new strains and members of some known species of the genus Rathayibacter isolated from plants.</title>
        <authorList>
            <person name="Tarlachkov S.V."/>
            <person name="Starodumova I.P."/>
            <person name="Dorofeeva L.V."/>
            <person name="Prisyazhnaya N.V."/>
            <person name="Leyn S."/>
            <person name="Zlamal J."/>
            <person name="Elan M."/>
            <person name="Osterman A.L."/>
            <person name="Nadler S."/>
            <person name="Subbotin S.A."/>
            <person name="Evtushenko L.I."/>
        </authorList>
    </citation>
    <scope>NUCLEOTIDE SEQUENCE [LARGE SCALE GENOMIC DNA]</scope>
    <source>
        <strain evidence="4">VKM Ac-2802</strain>
    </source>
</reference>